<name>A0A292YJX0_9BACL</name>
<evidence type="ECO:0000313" key="3">
    <source>
        <dbReference type="Proteomes" id="UP000217785"/>
    </source>
</evidence>
<evidence type="ECO:0000313" key="2">
    <source>
        <dbReference type="EMBL" id="GAX89456.1"/>
    </source>
</evidence>
<evidence type="ECO:0000256" key="1">
    <source>
        <dbReference type="SAM" id="Phobius"/>
    </source>
</evidence>
<dbReference type="RefSeq" id="WP_096181148.1">
    <property type="nucleotide sequence ID" value="NZ_BDUF01000022.1"/>
</dbReference>
<organism evidence="2 3">
    <name type="scientific">Effusibacillus lacus</name>
    <dbReference type="NCBI Taxonomy" id="1348429"/>
    <lineage>
        <taxon>Bacteria</taxon>
        <taxon>Bacillati</taxon>
        <taxon>Bacillota</taxon>
        <taxon>Bacilli</taxon>
        <taxon>Bacillales</taxon>
        <taxon>Alicyclobacillaceae</taxon>
        <taxon>Effusibacillus</taxon>
    </lineage>
</organism>
<dbReference type="Proteomes" id="UP000217785">
    <property type="component" value="Unassembled WGS sequence"/>
</dbReference>
<dbReference type="Pfam" id="PF09682">
    <property type="entry name" value="Phage_holin_6_1"/>
    <property type="match status" value="1"/>
</dbReference>
<dbReference type="OrthoDB" id="2381872at2"/>
<keyword evidence="1" id="KW-0812">Transmembrane</keyword>
<comment type="caution">
    <text evidence="2">The sequence shown here is derived from an EMBL/GenBank/DDBJ whole genome shotgun (WGS) entry which is preliminary data.</text>
</comment>
<dbReference type="EMBL" id="BDUF01000022">
    <property type="protein sequence ID" value="GAX89456.1"/>
    <property type="molecule type" value="Genomic_DNA"/>
</dbReference>
<protein>
    <recommendedName>
        <fullName evidence="4">Phage holin</fullName>
    </recommendedName>
</protein>
<feature type="transmembrane region" description="Helical" evidence="1">
    <location>
        <begin position="12"/>
        <end position="31"/>
    </location>
</feature>
<keyword evidence="1" id="KW-1133">Transmembrane helix</keyword>
<keyword evidence="1" id="KW-0472">Membrane</keyword>
<dbReference type="AlphaFoldDB" id="A0A292YJX0"/>
<sequence length="126" mass="13987">MDQGTFGLLQQAVSMLLQIVLLAVVAGLVWLRNELKNYIAANTTIRERELIADLGKAAFSYAETVYSGLDGPGKLNEATKYMLDVLEGMGKEVPMKDIRAAIETAWLEDRRRSGVPAKKPNTYEVR</sequence>
<evidence type="ECO:0008006" key="4">
    <source>
        <dbReference type="Google" id="ProtNLM"/>
    </source>
</evidence>
<keyword evidence="3" id="KW-1185">Reference proteome</keyword>
<dbReference type="InterPro" id="IPR010026">
    <property type="entry name" value="Phage_holin_LL-H"/>
</dbReference>
<accession>A0A292YJX0</accession>
<reference evidence="3" key="1">
    <citation type="submission" date="2017-07" db="EMBL/GenBank/DDBJ databases">
        <title>Draft genome sequence of Effusibacillus lacus strain skLN1.</title>
        <authorList>
            <person name="Watanabe M."/>
            <person name="Kojima H."/>
            <person name="Fukui M."/>
        </authorList>
    </citation>
    <scope>NUCLEOTIDE SEQUENCE [LARGE SCALE GENOMIC DNA]</scope>
    <source>
        <strain evidence="3">skLN1</strain>
    </source>
</reference>
<proteinExistence type="predicted"/>